<gene>
    <name evidence="13" type="ORF">GOMPHAMPRED_006648</name>
</gene>
<name>A0A8H3IXP7_9LECA</name>
<keyword evidence="2" id="KW-0723">Serine/threonine-protein kinase</keyword>
<evidence type="ECO:0000256" key="11">
    <source>
        <dbReference type="SAM" id="MobiDB-lite"/>
    </source>
</evidence>
<feature type="compositionally biased region" description="Polar residues" evidence="11">
    <location>
        <begin position="550"/>
        <end position="568"/>
    </location>
</feature>
<dbReference type="GO" id="GO:0045033">
    <property type="term" value="P:peroxisome inheritance"/>
    <property type="evidence" value="ECO:0007669"/>
    <property type="project" value="UniProtKB-ARBA"/>
</dbReference>
<feature type="compositionally biased region" description="Basic and acidic residues" evidence="11">
    <location>
        <begin position="147"/>
        <end position="164"/>
    </location>
</feature>
<evidence type="ECO:0000256" key="9">
    <source>
        <dbReference type="ARBA" id="ARBA00048679"/>
    </source>
</evidence>
<dbReference type="FunFam" id="3.30.200.20:FF:000003">
    <property type="entry name" value="Non-specific serine/threonine protein kinase"/>
    <property type="match status" value="1"/>
</dbReference>
<dbReference type="InterPro" id="IPR008271">
    <property type="entry name" value="Ser/Thr_kinase_AS"/>
</dbReference>
<keyword evidence="3" id="KW-0597">Phosphoprotein</keyword>
<keyword evidence="7 10" id="KW-0067">ATP-binding</keyword>
<feature type="compositionally biased region" description="Basic and acidic residues" evidence="11">
    <location>
        <begin position="28"/>
        <end position="40"/>
    </location>
</feature>
<feature type="compositionally biased region" description="Basic and acidic residues" evidence="11">
    <location>
        <begin position="791"/>
        <end position="808"/>
    </location>
</feature>
<evidence type="ECO:0000256" key="8">
    <source>
        <dbReference type="ARBA" id="ARBA00047899"/>
    </source>
</evidence>
<dbReference type="OrthoDB" id="193931at2759"/>
<dbReference type="Gene3D" id="1.10.510.10">
    <property type="entry name" value="Transferase(Phosphotransferase) domain 1"/>
    <property type="match status" value="1"/>
</dbReference>
<dbReference type="PROSITE" id="PS00107">
    <property type="entry name" value="PROTEIN_KINASE_ATP"/>
    <property type="match status" value="1"/>
</dbReference>
<evidence type="ECO:0000256" key="1">
    <source>
        <dbReference type="ARBA" id="ARBA00012513"/>
    </source>
</evidence>
<dbReference type="EMBL" id="CAJPDQ010000047">
    <property type="protein sequence ID" value="CAF9932720.1"/>
    <property type="molecule type" value="Genomic_DNA"/>
</dbReference>
<dbReference type="FunFam" id="1.10.510.10:FF:000397">
    <property type="entry name" value="Serine/threonine-protein kinase KIN4"/>
    <property type="match status" value="1"/>
</dbReference>
<keyword evidence="5 10" id="KW-0547">Nucleotide-binding</keyword>
<dbReference type="InterPro" id="IPR017441">
    <property type="entry name" value="Protein_kinase_ATP_BS"/>
</dbReference>
<accession>A0A8H3IXP7</accession>
<comment type="caution">
    <text evidence="13">The sequence shown here is derived from an EMBL/GenBank/DDBJ whole genome shotgun (WGS) entry which is preliminary data.</text>
</comment>
<feature type="compositionally biased region" description="Polar residues" evidence="11">
    <location>
        <begin position="624"/>
        <end position="646"/>
    </location>
</feature>
<evidence type="ECO:0000313" key="13">
    <source>
        <dbReference type="EMBL" id="CAF9932720.1"/>
    </source>
</evidence>
<feature type="region of interest" description="Disordered" evidence="11">
    <location>
        <begin position="867"/>
        <end position="902"/>
    </location>
</feature>
<dbReference type="AlphaFoldDB" id="A0A8H3IXP7"/>
<dbReference type="Pfam" id="PF00069">
    <property type="entry name" value="Pkinase"/>
    <property type="match status" value="1"/>
</dbReference>
<dbReference type="GO" id="GO:0000011">
    <property type="term" value="P:vacuole inheritance"/>
    <property type="evidence" value="ECO:0007669"/>
    <property type="project" value="UniProtKB-ARBA"/>
</dbReference>
<feature type="region of interest" description="Disordered" evidence="11">
    <location>
        <begin position="540"/>
        <end position="699"/>
    </location>
</feature>
<evidence type="ECO:0000256" key="2">
    <source>
        <dbReference type="ARBA" id="ARBA00022527"/>
    </source>
</evidence>
<feature type="compositionally biased region" description="Polar residues" evidence="11">
    <location>
        <begin position="776"/>
        <end position="790"/>
    </location>
</feature>
<feature type="domain" description="Protein kinase" evidence="12">
    <location>
        <begin position="193"/>
        <end position="488"/>
    </location>
</feature>
<dbReference type="GO" id="GO:0035556">
    <property type="term" value="P:intracellular signal transduction"/>
    <property type="evidence" value="ECO:0007669"/>
    <property type="project" value="TreeGrafter"/>
</dbReference>
<feature type="region of interest" description="Disordered" evidence="11">
    <location>
        <begin position="718"/>
        <end position="853"/>
    </location>
</feature>
<evidence type="ECO:0000256" key="5">
    <source>
        <dbReference type="ARBA" id="ARBA00022741"/>
    </source>
</evidence>
<keyword evidence="14" id="KW-1185">Reference proteome</keyword>
<evidence type="ECO:0000256" key="7">
    <source>
        <dbReference type="ARBA" id="ARBA00022840"/>
    </source>
</evidence>
<dbReference type="EC" id="2.7.11.1" evidence="1"/>
<feature type="compositionally biased region" description="Polar residues" evidence="11">
    <location>
        <begin position="812"/>
        <end position="822"/>
    </location>
</feature>
<evidence type="ECO:0000313" key="14">
    <source>
        <dbReference type="Proteomes" id="UP000664169"/>
    </source>
</evidence>
<dbReference type="PANTHER" id="PTHR24346">
    <property type="entry name" value="MAP/MICROTUBULE AFFINITY-REGULATING KINASE"/>
    <property type="match status" value="1"/>
</dbReference>
<evidence type="ECO:0000256" key="3">
    <source>
        <dbReference type="ARBA" id="ARBA00022553"/>
    </source>
</evidence>
<keyword evidence="4" id="KW-0808">Transferase</keyword>
<dbReference type="InterPro" id="IPR011009">
    <property type="entry name" value="Kinase-like_dom_sf"/>
</dbReference>
<comment type="catalytic activity">
    <reaction evidence="8">
        <text>L-threonyl-[protein] + ATP = O-phospho-L-threonyl-[protein] + ADP + H(+)</text>
        <dbReference type="Rhea" id="RHEA:46608"/>
        <dbReference type="Rhea" id="RHEA-COMP:11060"/>
        <dbReference type="Rhea" id="RHEA-COMP:11605"/>
        <dbReference type="ChEBI" id="CHEBI:15378"/>
        <dbReference type="ChEBI" id="CHEBI:30013"/>
        <dbReference type="ChEBI" id="CHEBI:30616"/>
        <dbReference type="ChEBI" id="CHEBI:61977"/>
        <dbReference type="ChEBI" id="CHEBI:456216"/>
        <dbReference type="EC" id="2.7.11.1"/>
    </reaction>
</comment>
<feature type="compositionally biased region" description="Low complexity" evidence="11">
    <location>
        <begin position="53"/>
        <end position="65"/>
    </location>
</feature>
<reference evidence="13" key="1">
    <citation type="submission" date="2021-03" db="EMBL/GenBank/DDBJ databases">
        <authorList>
            <person name="Tagirdzhanova G."/>
        </authorList>
    </citation>
    <scope>NUCLEOTIDE SEQUENCE</scope>
</reference>
<dbReference type="InterPro" id="IPR000719">
    <property type="entry name" value="Prot_kinase_dom"/>
</dbReference>
<proteinExistence type="predicted"/>
<dbReference type="GO" id="GO:0005737">
    <property type="term" value="C:cytoplasm"/>
    <property type="evidence" value="ECO:0007669"/>
    <property type="project" value="TreeGrafter"/>
</dbReference>
<dbReference type="Proteomes" id="UP000664169">
    <property type="component" value="Unassembled WGS sequence"/>
</dbReference>
<keyword evidence="6" id="KW-0418">Kinase</keyword>
<dbReference type="PANTHER" id="PTHR24346:SF110">
    <property type="entry name" value="NON-SPECIFIC SERINE_THREONINE PROTEIN KINASE"/>
    <property type="match status" value="1"/>
</dbReference>
<evidence type="ECO:0000259" key="12">
    <source>
        <dbReference type="PROSITE" id="PS50011"/>
    </source>
</evidence>
<dbReference type="PROSITE" id="PS50011">
    <property type="entry name" value="PROTEIN_KINASE_DOM"/>
    <property type="match status" value="1"/>
</dbReference>
<comment type="catalytic activity">
    <reaction evidence="9">
        <text>L-seryl-[protein] + ATP = O-phospho-L-seryl-[protein] + ADP + H(+)</text>
        <dbReference type="Rhea" id="RHEA:17989"/>
        <dbReference type="Rhea" id="RHEA-COMP:9863"/>
        <dbReference type="Rhea" id="RHEA-COMP:11604"/>
        <dbReference type="ChEBI" id="CHEBI:15378"/>
        <dbReference type="ChEBI" id="CHEBI:29999"/>
        <dbReference type="ChEBI" id="CHEBI:30616"/>
        <dbReference type="ChEBI" id="CHEBI:83421"/>
        <dbReference type="ChEBI" id="CHEBI:456216"/>
        <dbReference type="EC" id="2.7.11.1"/>
    </reaction>
</comment>
<protein>
    <recommendedName>
        <fullName evidence="1">non-specific serine/threonine protein kinase</fullName>
        <ecNumber evidence="1">2.7.11.1</ecNumber>
    </recommendedName>
</protein>
<dbReference type="GO" id="GO:0004674">
    <property type="term" value="F:protein serine/threonine kinase activity"/>
    <property type="evidence" value="ECO:0007669"/>
    <property type="project" value="UniProtKB-KW"/>
</dbReference>
<evidence type="ECO:0000256" key="10">
    <source>
        <dbReference type="PROSITE-ProRule" id="PRU10141"/>
    </source>
</evidence>
<dbReference type="PROSITE" id="PS00108">
    <property type="entry name" value="PROTEIN_KINASE_ST"/>
    <property type="match status" value="1"/>
</dbReference>
<feature type="compositionally biased region" description="Basic and acidic residues" evidence="11">
    <location>
        <begin position="172"/>
        <end position="183"/>
    </location>
</feature>
<feature type="compositionally biased region" description="Polar residues" evidence="11">
    <location>
        <begin position="885"/>
        <end position="902"/>
    </location>
</feature>
<dbReference type="GO" id="GO:0005524">
    <property type="term" value="F:ATP binding"/>
    <property type="evidence" value="ECO:0007669"/>
    <property type="project" value="UniProtKB-UniRule"/>
</dbReference>
<feature type="region of interest" description="Disordered" evidence="11">
    <location>
        <begin position="938"/>
        <end position="961"/>
    </location>
</feature>
<dbReference type="SUPFAM" id="SSF56112">
    <property type="entry name" value="Protein kinase-like (PK-like)"/>
    <property type="match status" value="1"/>
</dbReference>
<feature type="region of interest" description="Disordered" evidence="11">
    <location>
        <begin position="1"/>
        <end position="183"/>
    </location>
</feature>
<organism evidence="13 14">
    <name type="scientific">Gomphillus americanus</name>
    <dbReference type="NCBI Taxonomy" id="1940652"/>
    <lineage>
        <taxon>Eukaryota</taxon>
        <taxon>Fungi</taxon>
        <taxon>Dikarya</taxon>
        <taxon>Ascomycota</taxon>
        <taxon>Pezizomycotina</taxon>
        <taxon>Lecanoromycetes</taxon>
        <taxon>OSLEUM clade</taxon>
        <taxon>Ostropomycetidae</taxon>
        <taxon>Ostropales</taxon>
        <taxon>Graphidaceae</taxon>
        <taxon>Gomphilloideae</taxon>
        <taxon>Gomphillus</taxon>
    </lineage>
</organism>
<evidence type="ECO:0000256" key="6">
    <source>
        <dbReference type="ARBA" id="ARBA00022777"/>
    </source>
</evidence>
<evidence type="ECO:0000256" key="4">
    <source>
        <dbReference type="ARBA" id="ARBA00022679"/>
    </source>
</evidence>
<dbReference type="SMART" id="SM00220">
    <property type="entry name" value="S_TKc"/>
    <property type="match status" value="1"/>
</dbReference>
<sequence>MADIMPKSPQQPVPENAYTVADYNFSLPRERSSSTPRERSSSTPKAQSTTAIPPRSSSNTNTPSRTTRDANHTPTKSRPSGEIRNATSASTDRVVPGEAFSYQRSPALSSHAEYTPPPPKPRTPNTNGTKDAETILNHVVISDPVEDGVRATQRMDESAAKSPRENPPSDSASKKRQDFSQNKPKKEIKFGEYVLGRTLGEGEFGKVKLGWKTDGSAQVAIKLIRRETLTGNPSRLPKIYREVNILMGLKHPNIVKLHEMLETDRYIGIVLEYASGGELFDYILHHRFLNDNYAKRLFAQLISGVGYLHKVGIVHRDLKLENLLLDQHKNIIITDFGFANTFDPNDELTEEIEANISNKDFVKKLDLDRINSKTGWRRGDLMATSCGSPCYAAPELVVTDGLYTGRKVDVWSCGVILYAMLAGYLPFDDDPANPEGDNINLLYKYIISTPLTFPEYVSPHSRDLLKRMLVPEPCNRADLFEVARHTWMAPFINSIAQYTSMNADSSTIPIMPISMGESISNGQGVVGSYIADKSMAPPLARSASVREPTKPSTSSVTPIGGLTHQSKTVYPESSKPPRDSNRRTIQVEYVAPQSQTAREGLPSPTRDQLPDSTSKATVRKPLPGNSSTGRSGNANAAMASSYQGQKHNMPPPVTRPTRDLPRSVSDSTSAFAQYVPPNIARPSTGGSMSSATGRHLPSRGNSYSQPLAPTVAATNAQARLSQPPPKGPRYNISAPIPQPEAYIGDDPNRRPVSQRFPNRPITAHADGGSKGHKRSSTLSNIFGKSGSIFSTRKDTSTPVETKKPEKRYPPTSMKTALTSPDPRTSSESKRSRSASRKSFGFNRKGSDLSKEKNRRFSLLPPAFSIRNFSASSRDGPVPNDGGVDTPTTQNDWEQQPYTENTYPQNHYQDVYSQGYHATVSEPLVVPPKSRVLQKPHKNFSEAYGNDDQTKYSSTSGPARRVMDFFRRRGKARAGEE</sequence>
<feature type="binding site" evidence="10">
    <location>
        <position position="222"/>
    </location>
    <ligand>
        <name>ATP</name>
        <dbReference type="ChEBI" id="CHEBI:30616"/>
    </ligand>
</feature>